<organism evidence="1 2">
    <name type="scientific">Brachionus plicatilis</name>
    <name type="common">Marine rotifer</name>
    <name type="synonym">Brachionus muelleri</name>
    <dbReference type="NCBI Taxonomy" id="10195"/>
    <lineage>
        <taxon>Eukaryota</taxon>
        <taxon>Metazoa</taxon>
        <taxon>Spiralia</taxon>
        <taxon>Gnathifera</taxon>
        <taxon>Rotifera</taxon>
        <taxon>Eurotatoria</taxon>
        <taxon>Monogononta</taxon>
        <taxon>Pseudotrocha</taxon>
        <taxon>Ploima</taxon>
        <taxon>Brachionidae</taxon>
        <taxon>Brachionus</taxon>
    </lineage>
</organism>
<comment type="caution">
    <text evidence="1">The sequence shown here is derived from an EMBL/GenBank/DDBJ whole genome shotgun (WGS) entry which is preliminary data.</text>
</comment>
<evidence type="ECO:0000313" key="1">
    <source>
        <dbReference type="EMBL" id="RNA02840.1"/>
    </source>
</evidence>
<accession>A0A3M7PUT6</accession>
<dbReference type="AlphaFoldDB" id="A0A3M7PUT6"/>
<evidence type="ECO:0000313" key="2">
    <source>
        <dbReference type="Proteomes" id="UP000276133"/>
    </source>
</evidence>
<gene>
    <name evidence="1" type="ORF">BpHYR1_050887</name>
</gene>
<sequence>MKFLDDLYAKYTAKTSKEKIDRIWERVQIKNNRMGLGFEQKEAEIGQTKRVMMEIITDLDPTFKNHTGQMTDWPLKRMEKEMEKAHERWMEHNIGNQKEARAMWRMEKIEWEESL</sequence>
<reference evidence="1 2" key="1">
    <citation type="journal article" date="2018" name="Sci. Rep.">
        <title>Genomic signatures of local adaptation to the degree of environmental predictability in rotifers.</title>
        <authorList>
            <person name="Franch-Gras L."/>
            <person name="Hahn C."/>
            <person name="Garcia-Roger E.M."/>
            <person name="Carmona M.J."/>
            <person name="Serra M."/>
            <person name="Gomez A."/>
        </authorList>
    </citation>
    <scope>NUCLEOTIDE SEQUENCE [LARGE SCALE GENOMIC DNA]</scope>
    <source>
        <strain evidence="1">HYR1</strain>
    </source>
</reference>
<protein>
    <submittedName>
        <fullName evidence="1">Uncharacterized protein</fullName>
    </submittedName>
</protein>
<proteinExistence type="predicted"/>
<dbReference type="EMBL" id="REGN01008742">
    <property type="protein sequence ID" value="RNA02840.1"/>
    <property type="molecule type" value="Genomic_DNA"/>
</dbReference>
<name>A0A3M7PUT6_BRAPC</name>
<keyword evidence="2" id="KW-1185">Reference proteome</keyword>
<dbReference type="Proteomes" id="UP000276133">
    <property type="component" value="Unassembled WGS sequence"/>
</dbReference>